<gene>
    <name evidence="2" type="ORF">HK107_07890</name>
</gene>
<dbReference type="PANTHER" id="PTHR30354">
    <property type="entry name" value="GNT FAMILY GLUCONATE TRANSPORTER"/>
    <property type="match status" value="1"/>
</dbReference>
<feature type="transmembrane region" description="Helical" evidence="1">
    <location>
        <begin position="178"/>
        <end position="207"/>
    </location>
</feature>
<feature type="transmembrane region" description="Helical" evidence="1">
    <location>
        <begin position="64"/>
        <end position="85"/>
    </location>
</feature>
<dbReference type="PANTHER" id="PTHR30354:SF11">
    <property type="entry name" value="PERMEASE"/>
    <property type="match status" value="1"/>
</dbReference>
<dbReference type="GO" id="GO:0005886">
    <property type="term" value="C:plasma membrane"/>
    <property type="evidence" value="ECO:0007669"/>
    <property type="project" value="TreeGrafter"/>
</dbReference>
<dbReference type="InterPro" id="IPR003474">
    <property type="entry name" value="Glcn_transporter"/>
</dbReference>
<feature type="transmembrane region" description="Helical" evidence="1">
    <location>
        <begin position="252"/>
        <end position="276"/>
    </location>
</feature>
<organism evidence="2 3">
    <name type="scientific">Parvularcula mediterranea</name>
    <dbReference type="NCBI Taxonomy" id="2732508"/>
    <lineage>
        <taxon>Bacteria</taxon>
        <taxon>Pseudomonadati</taxon>
        <taxon>Pseudomonadota</taxon>
        <taxon>Alphaproteobacteria</taxon>
        <taxon>Parvularculales</taxon>
        <taxon>Parvularculaceae</taxon>
        <taxon>Parvularcula</taxon>
    </lineage>
</organism>
<evidence type="ECO:0000313" key="3">
    <source>
        <dbReference type="Proteomes" id="UP000536835"/>
    </source>
</evidence>
<dbReference type="EMBL" id="JABFCX010000002">
    <property type="protein sequence ID" value="NNU16239.1"/>
    <property type="molecule type" value="Genomic_DNA"/>
</dbReference>
<dbReference type="Pfam" id="PF02447">
    <property type="entry name" value="GntP_permease"/>
    <property type="match status" value="1"/>
</dbReference>
<comment type="caution">
    <text evidence="2">The sequence shown here is derived from an EMBL/GenBank/DDBJ whole genome shotgun (WGS) entry which is preliminary data.</text>
</comment>
<keyword evidence="1" id="KW-1133">Transmembrane helix</keyword>
<feature type="transmembrane region" description="Helical" evidence="1">
    <location>
        <begin position="105"/>
        <end position="133"/>
    </location>
</feature>
<keyword evidence="3" id="KW-1185">Reference proteome</keyword>
<keyword evidence="1" id="KW-0812">Transmembrane</keyword>
<feature type="transmembrane region" description="Helical" evidence="1">
    <location>
        <begin position="415"/>
        <end position="438"/>
    </location>
</feature>
<accession>A0A7Y3W544</accession>
<feature type="transmembrane region" description="Helical" evidence="1">
    <location>
        <begin position="288"/>
        <end position="309"/>
    </location>
</feature>
<name>A0A7Y3W544_9PROT</name>
<evidence type="ECO:0000313" key="2">
    <source>
        <dbReference type="EMBL" id="NNU16239.1"/>
    </source>
</evidence>
<sequence length="439" mass="43858">MEGQQAIIATGLGVAVLLLLILRFRMNAFVALLSVALGTALLAGLPVTEALAAVQAGMGGTLGFIAPIVGLGALFGAMLEASGGIEALGRVVGDPKKLFRTQVTVAVIGLVASTPVFFDVGLLILLPLVIGLARAGAKPALAFGLPLAAGLAVGHGFVPPTPGPMAIADLIGAEVGWVAIFGILTGLVAVIVSGPVFASFLASRGALPEGKVQEPQRSATATMPPGQAMALIVLPLLLILLAAAWPGEKPGAVTLIGHPFTALIIACAAAALVLRTKDEEARKQRDRILAGALLPTGSIILVTGAGGSFKQVLVETGAGEIIGQGVAGLALSPVIASFVLALILRVSQGSATVAMVTASGLAAPIIAAADPSAAGLGVLTIAIAAGATGFSHVNDSGFWLVRELFGLTTGETLRTWTLLTGIIAIVGLIACLILYPIVA</sequence>
<evidence type="ECO:0000256" key="1">
    <source>
        <dbReference type="SAM" id="Phobius"/>
    </source>
</evidence>
<dbReference type="PIRSF" id="PIRSF002746">
    <property type="entry name" value="Gluconate_transporter"/>
    <property type="match status" value="1"/>
</dbReference>
<feature type="transmembrane region" description="Helical" evidence="1">
    <location>
        <begin position="30"/>
        <end position="52"/>
    </location>
</feature>
<feature type="transmembrane region" description="Helical" evidence="1">
    <location>
        <begin position="375"/>
        <end position="394"/>
    </location>
</feature>
<dbReference type="NCBIfam" id="TIGR00791">
    <property type="entry name" value="gntP"/>
    <property type="match status" value="1"/>
</dbReference>
<proteinExistence type="predicted"/>
<dbReference type="Proteomes" id="UP000536835">
    <property type="component" value="Unassembled WGS sequence"/>
</dbReference>
<dbReference type="AlphaFoldDB" id="A0A7Y3W544"/>
<keyword evidence="1" id="KW-0472">Membrane</keyword>
<dbReference type="RefSeq" id="WP_173198304.1">
    <property type="nucleotide sequence ID" value="NZ_JABFCX010000002.1"/>
</dbReference>
<protein>
    <submittedName>
        <fullName evidence="2">Gluconate transporter</fullName>
    </submittedName>
</protein>
<feature type="transmembrane region" description="Helical" evidence="1">
    <location>
        <begin position="7"/>
        <end position="24"/>
    </location>
</feature>
<feature type="transmembrane region" description="Helical" evidence="1">
    <location>
        <begin position="228"/>
        <end position="246"/>
    </location>
</feature>
<feature type="transmembrane region" description="Helical" evidence="1">
    <location>
        <begin position="321"/>
        <end position="344"/>
    </location>
</feature>
<reference evidence="2 3" key="1">
    <citation type="submission" date="2020-05" db="EMBL/GenBank/DDBJ databases">
        <title>Parvularcula mediterraneae sp. nov., isolated from polypropylene straw from shallow seawater of the seashore of Laganas in Zakynthos island, Greece.</title>
        <authorList>
            <person name="Szabo I."/>
            <person name="Al-Omari J."/>
            <person name="Rado J."/>
            <person name="Szerdahelyi G.S."/>
        </authorList>
    </citation>
    <scope>NUCLEOTIDE SEQUENCE [LARGE SCALE GENOMIC DNA]</scope>
    <source>
        <strain evidence="2 3">ZS-1/3</strain>
    </source>
</reference>
<dbReference type="GO" id="GO:0015128">
    <property type="term" value="F:gluconate transmembrane transporter activity"/>
    <property type="evidence" value="ECO:0007669"/>
    <property type="project" value="InterPro"/>
</dbReference>